<organism evidence="1 2">
    <name type="scientific">Bowmanella dokdonensis</name>
    <dbReference type="NCBI Taxonomy" id="751969"/>
    <lineage>
        <taxon>Bacteria</taxon>
        <taxon>Pseudomonadati</taxon>
        <taxon>Pseudomonadota</taxon>
        <taxon>Gammaproteobacteria</taxon>
        <taxon>Alteromonadales</taxon>
        <taxon>Alteromonadaceae</taxon>
        <taxon>Bowmanella</taxon>
    </lineage>
</organism>
<protein>
    <submittedName>
        <fullName evidence="1">Uncharacterized protein</fullName>
    </submittedName>
</protein>
<reference evidence="1" key="1">
    <citation type="submission" date="2021-03" db="EMBL/GenBank/DDBJ databases">
        <title>novel species isolated from a fishpond in China.</title>
        <authorList>
            <person name="Lu H."/>
            <person name="Cai Z."/>
        </authorList>
    </citation>
    <scope>NUCLEOTIDE SEQUENCE</scope>
    <source>
        <strain evidence="1">JCM 30855</strain>
    </source>
</reference>
<dbReference type="Proteomes" id="UP000664654">
    <property type="component" value="Unassembled WGS sequence"/>
</dbReference>
<comment type="caution">
    <text evidence="1">The sequence shown here is derived from an EMBL/GenBank/DDBJ whole genome shotgun (WGS) entry which is preliminary data.</text>
</comment>
<proteinExistence type="predicted"/>
<keyword evidence="2" id="KW-1185">Reference proteome</keyword>
<evidence type="ECO:0000313" key="1">
    <source>
        <dbReference type="EMBL" id="MBN7827367.1"/>
    </source>
</evidence>
<gene>
    <name evidence="1" type="ORF">J0A66_19215</name>
</gene>
<name>A0A939DS62_9ALTE</name>
<accession>A0A939DS62</accession>
<dbReference type="AlphaFoldDB" id="A0A939DS62"/>
<dbReference type="EMBL" id="JAFKCV010000017">
    <property type="protein sequence ID" value="MBN7827367.1"/>
    <property type="molecule type" value="Genomic_DNA"/>
</dbReference>
<evidence type="ECO:0000313" key="2">
    <source>
        <dbReference type="Proteomes" id="UP000664654"/>
    </source>
</evidence>
<dbReference type="RefSeq" id="WP_206575479.1">
    <property type="nucleotide sequence ID" value="NZ_JAFKCV010000017.1"/>
</dbReference>
<sequence>MSQISYSGTILKVNGNPVMLPHEILEAFDVQGVIIVFLDPDAELGSGGQYRNLIGYSSNGTKLWEAELPTTKKSDVYWKIAKRVPLTVYSFSSYECELDISTGKILRKDFYK</sequence>
<dbReference type="InterPro" id="IPR058263">
    <property type="entry name" value="DUF7957"/>
</dbReference>
<dbReference type="Pfam" id="PF25857">
    <property type="entry name" value="DUF7957"/>
    <property type="match status" value="1"/>
</dbReference>